<dbReference type="SUPFAM" id="SSF109998">
    <property type="entry name" value="Triger factor/SurA peptide-binding domain-like"/>
    <property type="match status" value="1"/>
</dbReference>
<dbReference type="GO" id="GO:0015031">
    <property type="term" value="P:protein transport"/>
    <property type="evidence" value="ECO:0007669"/>
    <property type="project" value="UniProtKB-UniRule"/>
</dbReference>
<sequence>MKVTQENLPDSQVGLEIEVPAELTKQSYEKVLRDYMKSANVPGFRKGKVPRQILVQRIGALQLKAAALEDLLQKTIEQAVKQEKIEALGNYQLRSDFEKLLGEYEPGAAITISASVDVPPRVTVSEYKGLSVKAEEIKPVEGRVDETLESYRENLATLVPVEDRAAQEGDVAVVDFVGKAENAEGELEAFEGGSAEDFQVEIKTGRFIPGFVEGIIGMALEEQKEVEVTFPKDYPQAELAGKPSTFSITLKELKEKELPDIDDDFAEEVSEFETLEELRKSLEERYQKEAADATESNIEQALLDELVTHVQAEIPDTLVKREVDFIVNQTAMQLSRQGIDLSKILTKELVDGMRSNARPEAIERLKRTLALGEIAKQEAIGVEEAEIKARAEEMMAKVENPSQVDPGRLNEVVKEDLMKEKILTWLKENSEVELVPEGSLAPAEPEASEESLEESEFSEESEVLEDDDEATAVEVEVVSDGK</sequence>
<feature type="compositionally biased region" description="Acidic residues" evidence="16">
    <location>
        <begin position="446"/>
        <end position="471"/>
    </location>
</feature>
<dbReference type="AlphaFoldDB" id="A0A0P8BN55"/>
<feature type="compositionally biased region" description="Low complexity" evidence="16">
    <location>
        <begin position="472"/>
        <end position="482"/>
    </location>
</feature>
<dbReference type="STRING" id="1666911.HLUCCA11_12160"/>
<dbReference type="GO" id="GO:0044183">
    <property type="term" value="F:protein folding chaperone"/>
    <property type="evidence" value="ECO:0007669"/>
    <property type="project" value="TreeGrafter"/>
</dbReference>
<dbReference type="InterPro" id="IPR027304">
    <property type="entry name" value="Trigger_fact/SurA_dom_sf"/>
</dbReference>
<dbReference type="Pfam" id="PF05698">
    <property type="entry name" value="Trigger_C"/>
    <property type="match status" value="1"/>
</dbReference>
<evidence type="ECO:0000256" key="5">
    <source>
        <dbReference type="ARBA" id="ARBA00022618"/>
    </source>
</evidence>
<evidence type="ECO:0000256" key="1">
    <source>
        <dbReference type="ARBA" id="ARBA00000971"/>
    </source>
</evidence>
<evidence type="ECO:0000256" key="12">
    <source>
        <dbReference type="HAMAP-Rule" id="MF_00303"/>
    </source>
</evidence>
<evidence type="ECO:0000259" key="17">
    <source>
        <dbReference type="PROSITE" id="PS50059"/>
    </source>
</evidence>
<dbReference type="Proteomes" id="UP000050465">
    <property type="component" value="Unassembled WGS sequence"/>
</dbReference>
<dbReference type="InterPro" id="IPR037041">
    <property type="entry name" value="Trigger_fac_C_sf"/>
</dbReference>
<dbReference type="GO" id="GO:0043335">
    <property type="term" value="P:protein unfolding"/>
    <property type="evidence" value="ECO:0007669"/>
    <property type="project" value="TreeGrafter"/>
</dbReference>
<dbReference type="Gene3D" id="3.10.50.40">
    <property type="match status" value="1"/>
</dbReference>
<dbReference type="InterPro" id="IPR008880">
    <property type="entry name" value="Trigger_fac_C"/>
</dbReference>
<evidence type="ECO:0000256" key="13">
    <source>
        <dbReference type="PROSITE-ProRule" id="PRU00277"/>
    </source>
</evidence>
<dbReference type="PANTHER" id="PTHR30560">
    <property type="entry name" value="TRIGGER FACTOR CHAPERONE AND PEPTIDYL-PROLYL CIS/TRANS ISOMERASE"/>
    <property type="match status" value="1"/>
</dbReference>
<feature type="domain" description="PPIase FKBP-type" evidence="17">
    <location>
        <begin position="169"/>
        <end position="262"/>
    </location>
</feature>
<evidence type="ECO:0000256" key="3">
    <source>
        <dbReference type="ARBA" id="ARBA00013194"/>
    </source>
</evidence>
<dbReference type="GO" id="GO:0051301">
    <property type="term" value="P:cell division"/>
    <property type="evidence" value="ECO:0007669"/>
    <property type="project" value="UniProtKB-KW"/>
</dbReference>
<comment type="catalytic activity">
    <reaction evidence="1 12 13">
        <text>[protein]-peptidylproline (omega=180) = [protein]-peptidylproline (omega=0)</text>
        <dbReference type="Rhea" id="RHEA:16237"/>
        <dbReference type="Rhea" id="RHEA-COMP:10747"/>
        <dbReference type="Rhea" id="RHEA-COMP:10748"/>
        <dbReference type="ChEBI" id="CHEBI:83833"/>
        <dbReference type="ChEBI" id="CHEBI:83834"/>
        <dbReference type="EC" id="5.2.1.8"/>
    </reaction>
</comment>
<evidence type="ECO:0000256" key="2">
    <source>
        <dbReference type="ARBA" id="ARBA00005464"/>
    </source>
</evidence>
<dbReference type="Gene3D" id="1.10.3120.10">
    <property type="entry name" value="Trigger factor, C-terminal domain"/>
    <property type="match status" value="1"/>
</dbReference>
<evidence type="ECO:0000313" key="18">
    <source>
        <dbReference type="EMBL" id="KPQ35167.1"/>
    </source>
</evidence>
<dbReference type="EC" id="5.2.1.8" evidence="3 12"/>
<dbReference type="PIRSF" id="PIRSF003095">
    <property type="entry name" value="Trigger_factor"/>
    <property type="match status" value="1"/>
</dbReference>
<feature type="region of interest" description="Disordered" evidence="16">
    <location>
        <begin position="433"/>
        <end position="482"/>
    </location>
</feature>
<protein>
    <recommendedName>
        <fullName evidence="4 12">Trigger factor</fullName>
        <shortName evidence="12">TF</shortName>
        <ecNumber evidence="3 12">5.2.1.8</ecNumber>
    </recommendedName>
    <alternativeName>
        <fullName evidence="11 12">PPIase</fullName>
    </alternativeName>
</protein>
<dbReference type="SUPFAM" id="SSF102735">
    <property type="entry name" value="Trigger factor ribosome-binding domain"/>
    <property type="match status" value="1"/>
</dbReference>
<dbReference type="GO" id="GO:0043022">
    <property type="term" value="F:ribosome binding"/>
    <property type="evidence" value="ECO:0007669"/>
    <property type="project" value="TreeGrafter"/>
</dbReference>
<comment type="domain">
    <text evidence="12">Consists of 3 domains; the N-terminus binds the ribosome, the middle domain has PPIase activity, while the C-terminus has intrinsic chaperone activity on its own.</text>
</comment>
<dbReference type="InterPro" id="IPR008881">
    <property type="entry name" value="Trigger_fac_ribosome-bd_bac"/>
</dbReference>
<dbReference type="PANTHER" id="PTHR30560:SF3">
    <property type="entry name" value="TRIGGER FACTOR-LIKE PROTEIN TIG, CHLOROPLASTIC"/>
    <property type="match status" value="1"/>
</dbReference>
<dbReference type="InterPro" id="IPR046357">
    <property type="entry name" value="PPIase_dom_sf"/>
</dbReference>
<dbReference type="Pfam" id="PF00254">
    <property type="entry name" value="FKBP_C"/>
    <property type="match status" value="1"/>
</dbReference>
<dbReference type="InterPro" id="IPR001179">
    <property type="entry name" value="PPIase_FKBP_dom"/>
</dbReference>
<dbReference type="GO" id="GO:0051083">
    <property type="term" value="P:'de novo' cotranslational protein folding"/>
    <property type="evidence" value="ECO:0007669"/>
    <property type="project" value="TreeGrafter"/>
</dbReference>
<dbReference type="SUPFAM" id="SSF54534">
    <property type="entry name" value="FKBP-like"/>
    <property type="match status" value="1"/>
</dbReference>
<evidence type="ECO:0000313" key="19">
    <source>
        <dbReference type="Proteomes" id="UP000050465"/>
    </source>
</evidence>
<dbReference type="EMBL" id="LJZR01000014">
    <property type="protein sequence ID" value="KPQ35167.1"/>
    <property type="molecule type" value="Genomic_DNA"/>
</dbReference>
<dbReference type="FunFam" id="3.30.70.1050:FF:000004">
    <property type="entry name" value="Trigger factor"/>
    <property type="match status" value="1"/>
</dbReference>
<evidence type="ECO:0000256" key="7">
    <source>
        <dbReference type="ARBA" id="ARBA00023186"/>
    </source>
</evidence>
<dbReference type="FunFam" id="3.10.50.40:FF:000001">
    <property type="entry name" value="Trigger factor"/>
    <property type="match status" value="1"/>
</dbReference>
<reference evidence="18 19" key="1">
    <citation type="submission" date="2015-09" db="EMBL/GenBank/DDBJ databases">
        <title>Identification and resolution of microdiversity through metagenomic sequencing of parallel consortia.</title>
        <authorList>
            <person name="Nelson W.C."/>
            <person name="Romine M.F."/>
            <person name="Lindemann S.R."/>
        </authorList>
    </citation>
    <scope>NUCLEOTIDE SEQUENCE [LARGE SCALE GENOMIC DNA]</scope>
    <source>
        <strain evidence="18">Ana</strain>
    </source>
</reference>
<accession>A0A0P8BN55</accession>
<feature type="coiled-coil region" evidence="15">
    <location>
        <begin position="265"/>
        <end position="292"/>
    </location>
</feature>
<keyword evidence="5 12" id="KW-0132">Cell division</keyword>
<evidence type="ECO:0000256" key="14">
    <source>
        <dbReference type="RuleBase" id="RU003914"/>
    </source>
</evidence>
<proteinExistence type="inferred from homology"/>
<dbReference type="PROSITE" id="PS50059">
    <property type="entry name" value="FKBP_PPIASE"/>
    <property type="match status" value="1"/>
</dbReference>
<evidence type="ECO:0000256" key="15">
    <source>
        <dbReference type="SAM" id="Coils"/>
    </source>
</evidence>
<evidence type="ECO:0000256" key="16">
    <source>
        <dbReference type="SAM" id="MobiDB-lite"/>
    </source>
</evidence>
<evidence type="ECO:0000256" key="9">
    <source>
        <dbReference type="ARBA" id="ARBA00023306"/>
    </source>
</evidence>
<dbReference type="InterPro" id="IPR005215">
    <property type="entry name" value="Trig_fac"/>
</dbReference>
<dbReference type="HAMAP" id="MF_00303">
    <property type="entry name" value="Trigger_factor_Tig"/>
    <property type="match status" value="1"/>
</dbReference>
<dbReference type="NCBIfam" id="TIGR00115">
    <property type="entry name" value="tig"/>
    <property type="match status" value="1"/>
</dbReference>
<dbReference type="Pfam" id="PF05697">
    <property type="entry name" value="Trigger_N"/>
    <property type="match status" value="1"/>
</dbReference>
<dbReference type="GO" id="GO:0005737">
    <property type="term" value="C:cytoplasm"/>
    <property type="evidence" value="ECO:0007669"/>
    <property type="project" value="UniProtKB-SubCell"/>
</dbReference>
<comment type="subcellular location">
    <subcellularLocation>
        <location evidence="12">Cytoplasm</location>
    </subcellularLocation>
    <text evidence="12">About half TF is bound to the ribosome near the polypeptide exit tunnel while the other half is free in the cytoplasm.</text>
</comment>
<keyword evidence="6 12" id="KW-0697">Rotamase</keyword>
<keyword evidence="8 12" id="KW-0413">Isomerase</keyword>
<dbReference type="InterPro" id="IPR036611">
    <property type="entry name" value="Trigger_fac_ribosome-bd_sf"/>
</dbReference>
<keyword evidence="15" id="KW-0175">Coiled coil</keyword>
<comment type="function">
    <text evidence="10 12">Involved in protein export. Acts as a chaperone by maintaining the newly synthesized protein in an open conformation. Functions as a peptidyl-prolyl cis-trans isomerase.</text>
</comment>
<keyword evidence="7 12" id="KW-0143">Chaperone</keyword>
<keyword evidence="9 12" id="KW-0131">Cell cycle</keyword>
<evidence type="ECO:0000256" key="8">
    <source>
        <dbReference type="ARBA" id="ARBA00023235"/>
    </source>
</evidence>
<dbReference type="GO" id="GO:0003755">
    <property type="term" value="F:peptidyl-prolyl cis-trans isomerase activity"/>
    <property type="evidence" value="ECO:0007669"/>
    <property type="project" value="UniProtKB-UniRule"/>
</dbReference>
<dbReference type="Gene3D" id="3.30.70.1050">
    <property type="entry name" value="Trigger factor ribosome-binding domain"/>
    <property type="match status" value="1"/>
</dbReference>
<organism evidence="18 19">
    <name type="scientific">Phormidesmis priestleyi Ana</name>
    <dbReference type="NCBI Taxonomy" id="1666911"/>
    <lineage>
        <taxon>Bacteria</taxon>
        <taxon>Bacillati</taxon>
        <taxon>Cyanobacteriota</taxon>
        <taxon>Cyanophyceae</taxon>
        <taxon>Leptolyngbyales</taxon>
        <taxon>Leptolyngbyaceae</taxon>
        <taxon>Phormidesmis</taxon>
    </lineage>
</organism>
<evidence type="ECO:0000256" key="11">
    <source>
        <dbReference type="ARBA" id="ARBA00029986"/>
    </source>
</evidence>
<dbReference type="PATRIC" id="fig|1666911.3.peg.4510"/>
<evidence type="ECO:0000256" key="6">
    <source>
        <dbReference type="ARBA" id="ARBA00023110"/>
    </source>
</evidence>
<comment type="similarity">
    <text evidence="2 12 14">Belongs to the FKBP-type PPIase family. Tig subfamily.</text>
</comment>
<keyword evidence="12" id="KW-0963">Cytoplasm</keyword>
<comment type="caution">
    <text evidence="18">The sequence shown here is derived from an EMBL/GenBank/DDBJ whole genome shotgun (WGS) entry which is preliminary data.</text>
</comment>
<feature type="compositionally biased region" description="Low complexity" evidence="16">
    <location>
        <begin position="436"/>
        <end position="445"/>
    </location>
</feature>
<evidence type="ECO:0000256" key="4">
    <source>
        <dbReference type="ARBA" id="ARBA00016902"/>
    </source>
</evidence>
<evidence type="ECO:0000256" key="10">
    <source>
        <dbReference type="ARBA" id="ARBA00024849"/>
    </source>
</evidence>
<name>A0A0P8BN55_9CYAN</name>
<gene>
    <name evidence="12 18" type="primary">tig</name>
    <name evidence="18" type="ORF">HLUCCA11_12160</name>
</gene>